<accession>A0A9W4UQX6</accession>
<dbReference type="EMBL" id="CAOQHR010000010">
    <property type="protein sequence ID" value="CAI6340681.1"/>
    <property type="molecule type" value="Genomic_DNA"/>
</dbReference>
<name>A0A9W4UQX6_9PLEO</name>
<evidence type="ECO:0000313" key="2">
    <source>
        <dbReference type="Proteomes" id="UP001152607"/>
    </source>
</evidence>
<organism evidence="1 2">
    <name type="scientific">Periconia digitata</name>
    <dbReference type="NCBI Taxonomy" id="1303443"/>
    <lineage>
        <taxon>Eukaryota</taxon>
        <taxon>Fungi</taxon>
        <taxon>Dikarya</taxon>
        <taxon>Ascomycota</taxon>
        <taxon>Pezizomycotina</taxon>
        <taxon>Dothideomycetes</taxon>
        <taxon>Pleosporomycetidae</taxon>
        <taxon>Pleosporales</taxon>
        <taxon>Massarineae</taxon>
        <taxon>Periconiaceae</taxon>
        <taxon>Periconia</taxon>
    </lineage>
</organism>
<sequence length="216" mass="25173">MTSLGSISWSDDGQQLSYKSLEFTMNSLQWFLHDQVQEAQDQLHDLLLLPSRDADMQSQRVPQLHLARLRDDPTVSLANYSFLDNKRNEGILGGKERYLLHRVRQEAHVRRYFFKNPETLTWNTSHVQQYVERARAFLQRLLLLIHMTGGQPARGTELLTLRWRNSAHSEVRNIFVESGIVSFVTSYHKKYSASSSAKLIHRYLPPEVGELLVYYL</sequence>
<dbReference type="OrthoDB" id="3944494at2759"/>
<proteinExistence type="predicted"/>
<keyword evidence="2" id="KW-1185">Reference proteome</keyword>
<dbReference type="AlphaFoldDB" id="A0A9W4UQX6"/>
<gene>
    <name evidence="1" type="ORF">PDIGIT_LOCUS13865</name>
</gene>
<comment type="caution">
    <text evidence="1">The sequence shown here is derived from an EMBL/GenBank/DDBJ whole genome shotgun (WGS) entry which is preliminary data.</text>
</comment>
<evidence type="ECO:0000313" key="1">
    <source>
        <dbReference type="EMBL" id="CAI6340681.1"/>
    </source>
</evidence>
<reference evidence="1" key="1">
    <citation type="submission" date="2023-01" db="EMBL/GenBank/DDBJ databases">
        <authorList>
            <person name="Van Ghelder C."/>
            <person name="Rancurel C."/>
        </authorList>
    </citation>
    <scope>NUCLEOTIDE SEQUENCE</scope>
    <source>
        <strain evidence="1">CNCM I-4278</strain>
    </source>
</reference>
<protein>
    <submittedName>
        <fullName evidence="1">Uncharacterized protein</fullName>
    </submittedName>
</protein>
<dbReference type="Proteomes" id="UP001152607">
    <property type="component" value="Unassembled WGS sequence"/>
</dbReference>